<feature type="chain" id="PRO_5042954506" evidence="3">
    <location>
        <begin position="17"/>
        <end position="317"/>
    </location>
</feature>
<keyword evidence="2" id="KW-0677">Repeat</keyword>
<keyword evidence="1" id="KW-0193">Cuticle</keyword>
<reference evidence="4 5" key="1">
    <citation type="submission" date="2023-11" db="EMBL/GenBank/DDBJ databases">
        <title>Halocaridina rubra genome assembly.</title>
        <authorList>
            <person name="Smith C."/>
        </authorList>
    </citation>
    <scope>NUCLEOTIDE SEQUENCE [LARGE SCALE GENOMIC DNA]</scope>
    <source>
        <strain evidence="4">EP-1</strain>
        <tissue evidence="4">Whole</tissue>
    </source>
</reference>
<dbReference type="GO" id="GO:0042302">
    <property type="term" value="F:structural constituent of cuticle"/>
    <property type="evidence" value="ECO:0007669"/>
    <property type="project" value="UniProtKB-KW"/>
</dbReference>
<dbReference type="Pfam" id="PF08140">
    <property type="entry name" value="Cuticle_1"/>
    <property type="match status" value="5"/>
</dbReference>
<proteinExistence type="predicted"/>
<evidence type="ECO:0000313" key="4">
    <source>
        <dbReference type="EMBL" id="KAK7083106.1"/>
    </source>
</evidence>
<organism evidence="4 5">
    <name type="scientific">Halocaridina rubra</name>
    <name type="common">Hawaiian red shrimp</name>
    <dbReference type="NCBI Taxonomy" id="373956"/>
    <lineage>
        <taxon>Eukaryota</taxon>
        <taxon>Metazoa</taxon>
        <taxon>Ecdysozoa</taxon>
        <taxon>Arthropoda</taxon>
        <taxon>Crustacea</taxon>
        <taxon>Multicrustacea</taxon>
        <taxon>Malacostraca</taxon>
        <taxon>Eumalacostraca</taxon>
        <taxon>Eucarida</taxon>
        <taxon>Decapoda</taxon>
        <taxon>Pleocyemata</taxon>
        <taxon>Caridea</taxon>
        <taxon>Atyoidea</taxon>
        <taxon>Atyidae</taxon>
        <taxon>Halocaridina</taxon>
    </lineage>
</organism>
<gene>
    <name evidence="4" type="ORF">SK128_001514</name>
</gene>
<comment type="caution">
    <text evidence="4">The sequence shown here is derived from an EMBL/GenBank/DDBJ whole genome shotgun (WGS) entry which is preliminary data.</text>
</comment>
<sequence>MSKLLIICLLAAGTSAVPTPQFRGIIGNSGIVRPDGKNVQFTQEQADNFLLVGPSGIVTKDGRNIQITENMELVQRSKRSAGSVSNKGIIGHSGILRADGSVDTFDHDTAHNILLIGPAGIVTRDGQNMQLTDDLRIIGRSKRSSGFVSAKGNIGHSGILRADGSTDLFDHDTAHNILLIGPSGIVTRDGKNIQLTDDLKIVRRSKRQAGYVSAQGNIGHSGILRADGSTDLFDHDTAHNILLIGPSGIVTKDGKNMQLTEDLKIASSRTKRHVIGESGMILDDGQQIQFKTGGVKILLEGPSGILMSDGTLIQKRA</sequence>
<keyword evidence="5" id="KW-1185">Reference proteome</keyword>
<evidence type="ECO:0000256" key="3">
    <source>
        <dbReference type="SAM" id="SignalP"/>
    </source>
</evidence>
<evidence type="ECO:0000256" key="1">
    <source>
        <dbReference type="ARBA" id="ARBA00022460"/>
    </source>
</evidence>
<evidence type="ECO:0000313" key="5">
    <source>
        <dbReference type="Proteomes" id="UP001381693"/>
    </source>
</evidence>
<name>A0AAN9A706_HALRR</name>
<accession>A0AAN9A706</accession>
<dbReference type="AlphaFoldDB" id="A0AAN9A706"/>
<dbReference type="InterPro" id="IPR012539">
    <property type="entry name" value="Cuticle_1"/>
</dbReference>
<feature type="signal peptide" evidence="3">
    <location>
        <begin position="1"/>
        <end position="16"/>
    </location>
</feature>
<evidence type="ECO:0000256" key="2">
    <source>
        <dbReference type="ARBA" id="ARBA00022737"/>
    </source>
</evidence>
<dbReference type="EMBL" id="JAXCGZ010003808">
    <property type="protein sequence ID" value="KAK7083106.1"/>
    <property type="molecule type" value="Genomic_DNA"/>
</dbReference>
<protein>
    <submittedName>
        <fullName evidence="4">Uncharacterized protein</fullName>
    </submittedName>
</protein>
<dbReference type="Proteomes" id="UP001381693">
    <property type="component" value="Unassembled WGS sequence"/>
</dbReference>
<keyword evidence="3" id="KW-0732">Signal</keyword>